<protein>
    <recommendedName>
        <fullName evidence="3">Abi family protein</fullName>
    </recommendedName>
</protein>
<proteinExistence type="predicted"/>
<gene>
    <name evidence="1" type="ordered locus">SAR0383</name>
</gene>
<dbReference type="Pfam" id="PF07751">
    <property type="entry name" value="Abi_2"/>
    <property type="match status" value="1"/>
</dbReference>
<organism evidence="1 2">
    <name type="scientific">Staphylococcus aureus (strain MRSA252)</name>
    <dbReference type="NCBI Taxonomy" id="282458"/>
    <lineage>
        <taxon>Bacteria</taxon>
        <taxon>Bacillati</taxon>
        <taxon>Bacillota</taxon>
        <taxon>Bacilli</taxon>
        <taxon>Bacillales</taxon>
        <taxon>Staphylococcaceae</taxon>
        <taxon>Staphylococcus</taxon>
    </lineage>
</organism>
<feature type="non-terminal residue" evidence="1">
    <location>
        <position position="1"/>
    </location>
</feature>
<sequence>LYSGYGYFYRGKFMKPFESHNKQLKILRRRGMEVPSSAKRDLENENYYNIINGYKDLFLELDVNGNFLVPDKYKQGTHFKEVFSLYKLDRKFRNVLLEYLLVFETHIKSRISYYFSEKYREPHSYLYFKNYSSDTSKTDSIVKMVATFSSVMSNRKNKPLKHYINTHNGVPLWILVNYLTLGNVSKMYSNLDDDLRLEVAKDYKRKLERDYKTRVQITPSDVDSILQQAHMFRNVCAHEERLYDYKIDRAKSRANIFANYNKIYDKEYVPTMNGSYVFDLLISLCLFLNKHDYIKLVKNMDKLISNYSHSFYTITIDDLYTKMNFPDQTKILDML</sequence>
<dbReference type="KEGG" id="sar:SAR0383"/>
<name>A0A7U7ICB1_STAAR</name>
<dbReference type="EMBL" id="BX571856">
    <property type="protein sequence ID" value="CAG39406.1"/>
    <property type="molecule type" value="Genomic_DNA"/>
</dbReference>
<dbReference type="InterPro" id="IPR017034">
    <property type="entry name" value="Abi_system_AbiD/AbiF"/>
</dbReference>
<accession>A0A7U7ICB1</accession>
<evidence type="ECO:0008006" key="3">
    <source>
        <dbReference type="Google" id="ProtNLM"/>
    </source>
</evidence>
<evidence type="ECO:0000313" key="1">
    <source>
        <dbReference type="EMBL" id="CAG39406.1"/>
    </source>
</evidence>
<dbReference type="PIRSF" id="PIRSF034934">
    <property type="entry name" value="AbiF_AbiD"/>
    <property type="match status" value="1"/>
</dbReference>
<reference evidence="1 2" key="1">
    <citation type="journal article" date="2004" name="Proc. Natl. Acad. Sci. U.S.A.">
        <title>Complete genomes of two clinical Staphylococcus aureus strains: evidence for the rapid evolution of virulence and drug resistance.</title>
        <authorList>
            <person name="Holden M.T.G."/>
            <person name="Feil E.J."/>
            <person name="Lindsay J.A."/>
            <person name="Peacock S.J."/>
            <person name="Day N.P.J."/>
            <person name="Enright M.C."/>
            <person name="Foster T.J."/>
            <person name="Moore C.E."/>
            <person name="Hurst L."/>
            <person name="Atkin R."/>
            <person name="Barron A."/>
            <person name="Bason N."/>
            <person name="Bentley S.D."/>
            <person name="Chillingworth C."/>
            <person name="Chillingworth T."/>
            <person name="Churcher C."/>
            <person name="Clark L."/>
            <person name="Corton C."/>
            <person name="Cronin A."/>
            <person name="Doggett J."/>
            <person name="Dowd L."/>
            <person name="Feltwell T."/>
            <person name="Hance Z."/>
            <person name="Harris B."/>
            <person name="Hauser H."/>
            <person name="Holroyd S."/>
            <person name="Jagels K."/>
            <person name="James K.D."/>
            <person name="Lennard N."/>
            <person name="Line A."/>
            <person name="Mayes R."/>
            <person name="Moule S."/>
            <person name="Mungall K."/>
            <person name="Ormond D."/>
            <person name="Quail M.A."/>
            <person name="Rabbinowitsch E."/>
            <person name="Rutherford K."/>
            <person name="Sanders M."/>
            <person name="Sharp S."/>
            <person name="Simmonds M."/>
            <person name="Stevens K."/>
            <person name="Whitehead S."/>
            <person name="Barrell B.G."/>
            <person name="Spratt B.G."/>
            <person name="Parkhill J."/>
        </authorList>
    </citation>
    <scope>NUCLEOTIDE SEQUENCE [LARGE SCALE GENOMIC DNA]</scope>
    <source>
        <strain evidence="1 2">MRSA252</strain>
    </source>
</reference>
<dbReference type="Proteomes" id="UP000000596">
    <property type="component" value="Chromosome"/>
</dbReference>
<dbReference type="InterPro" id="IPR011664">
    <property type="entry name" value="Abi_system_AbiD/AbiF-like"/>
</dbReference>
<dbReference type="AlphaFoldDB" id="A0A7U7ICB1"/>
<evidence type="ECO:0000313" key="2">
    <source>
        <dbReference type="Proteomes" id="UP000000596"/>
    </source>
</evidence>